<dbReference type="PANTHER" id="PTHR43611">
    <property type="entry name" value="ALPHA-D-GLUCOSE 1-PHOSPHATE PHOSPHATASE"/>
    <property type="match status" value="1"/>
</dbReference>
<dbReference type="InterPro" id="IPR036412">
    <property type="entry name" value="HAD-like_sf"/>
</dbReference>
<dbReference type="Pfam" id="PF00702">
    <property type="entry name" value="Hydrolase"/>
    <property type="match status" value="1"/>
</dbReference>
<gene>
    <name evidence="1" type="ORF">GGR30_002310</name>
</gene>
<name>A0A7W6KM58_9HYPH</name>
<dbReference type="AlphaFoldDB" id="A0A7W6KM58"/>
<evidence type="ECO:0000313" key="2">
    <source>
        <dbReference type="Proteomes" id="UP000530571"/>
    </source>
</evidence>
<dbReference type="SFLD" id="SFLDS00003">
    <property type="entry name" value="Haloacid_Dehalogenase"/>
    <property type="match status" value="1"/>
</dbReference>
<organism evidence="1 2">
    <name type="scientific">Martelella radicis</name>
    <dbReference type="NCBI Taxonomy" id="1397476"/>
    <lineage>
        <taxon>Bacteria</taxon>
        <taxon>Pseudomonadati</taxon>
        <taxon>Pseudomonadota</taxon>
        <taxon>Alphaproteobacteria</taxon>
        <taxon>Hyphomicrobiales</taxon>
        <taxon>Aurantimonadaceae</taxon>
        <taxon>Martelella</taxon>
    </lineage>
</organism>
<comment type="caution">
    <text evidence="1">The sequence shown here is derived from an EMBL/GenBank/DDBJ whole genome shotgun (WGS) entry which is preliminary data.</text>
</comment>
<dbReference type="PANTHER" id="PTHR43611:SF3">
    <property type="entry name" value="FLAVIN MONONUCLEOTIDE HYDROLASE 1, CHLOROPLATIC"/>
    <property type="match status" value="1"/>
</dbReference>
<proteinExistence type="predicted"/>
<dbReference type="RefSeq" id="WP_183486352.1">
    <property type="nucleotide sequence ID" value="NZ_JACIDZ010000007.1"/>
</dbReference>
<dbReference type="GO" id="GO:0016787">
    <property type="term" value="F:hydrolase activity"/>
    <property type="evidence" value="ECO:0007669"/>
    <property type="project" value="UniProtKB-KW"/>
</dbReference>
<reference evidence="1 2" key="1">
    <citation type="submission" date="2020-08" db="EMBL/GenBank/DDBJ databases">
        <title>Genomic Encyclopedia of Type Strains, Phase IV (KMG-IV): sequencing the most valuable type-strain genomes for metagenomic binning, comparative biology and taxonomic classification.</title>
        <authorList>
            <person name="Goeker M."/>
        </authorList>
    </citation>
    <scope>NUCLEOTIDE SEQUENCE [LARGE SCALE GENOMIC DNA]</scope>
    <source>
        <strain evidence="1 2">DSM 28101</strain>
    </source>
</reference>
<dbReference type="NCBIfam" id="TIGR01509">
    <property type="entry name" value="HAD-SF-IA-v3"/>
    <property type="match status" value="1"/>
</dbReference>
<accession>A0A7W6KM58</accession>
<keyword evidence="1" id="KW-0378">Hydrolase</keyword>
<protein>
    <submittedName>
        <fullName evidence="1">Putative hydrolase of the HAD superfamily</fullName>
    </submittedName>
</protein>
<dbReference type="Proteomes" id="UP000530571">
    <property type="component" value="Unassembled WGS sequence"/>
</dbReference>
<dbReference type="InterPro" id="IPR023214">
    <property type="entry name" value="HAD_sf"/>
</dbReference>
<keyword evidence="2" id="KW-1185">Reference proteome</keyword>
<dbReference type="InterPro" id="IPR006439">
    <property type="entry name" value="HAD-SF_hydro_IA"/>
</dbReference>
<dbReference type="SUPFAM" id="SSF56784">
    <property type="entry name" value="HAD-like"/>
    <property type="match status" value="1"/>
</dbReference>
<dbReference type="Gene3D" id="3.40.50.1000">
    <property type="entry name" value="HAD superfamily/HAD-like"/>
    <property type="match status" value="1"/>
</dbReference>
<dbReference type="EMBL" id="JACIDZ010000007">
    <property type="protein sequence ID" value="MBB4122378.1"/>
    <property type="molecule type" value="Genomic_DNA"/>
</dbReference>
<dbReference type="SFLD" id="SFLDG01129">
    <property type="entry name" value="C1.5:_HAD__Beta-PGM__Phosphata"/>
    <property type="match status" value="1"/>
</dbReference>
<evidence type="ECO:0000313" key="1">
    <source>
        <dbReference type="EMBL" id="MBB4122378.1"/>
    </source>
</evidence>
<sequence length="202" mass="22365">MKRCLMLDVDGVVVNGRPGDRLSWATDIERDLGIDPERLEHHFFRPHWPDVVAGRKQLVEVLNDCLPVLEAPVSAEDFVDYWFARDSGVDDAVLAACDDLRAEGMTIYLATNQEHLRARYLMGTLGLGNHVDGIVYSAALGVKKPDPAFFRAAERHSGFGAEDHVLVDDQAKNVEAAREAGWAALQWTGGQKLTVLLESLKD</sequence>